<name>A0A5B7CRS1_PORTR</name>
<accession>A0A5B7CRS1</accession>
<gene>
    <name evidence="1" type="ORF">E2C01_002834</name>
</gene>
<dbReference type="AlphaFoldDB" id="A0A5B7CRS1"/>
<keyword evidence="2" id="KW-1185">Reference proteome</keyword>
<protein>
    <submittedName>
        <fullName evidence="1">Uncharacterized protein</fullName>
    </submittedName>
</protein>
<comment type="caution">
    <text evidence="1">The sequence shown here is derived from an EMBL/GenBank/DDBJ whole genome shotgun (WGS) entry which is preliminary data.</text>
</comment>
<proteinExistence type="predicted"/>
<reference evidence="1 2" key="1">
    <citation type="submission" date="2019-05" db="EMBL/GenBank/DDBJ databases">
        <title>Another draft genome of Portunus trituberculatus and its Hox gene families provides insights of decapod evolution.</title>
        <authorList>
            <person name="Jeong J.-H."/>
            <person name="Song I."/>
            <person name="Kim S."/>
            <person name="Choi T."/>
            <person name="Kim D."/>
            <person name="Ryu S."/>
            <person name="Kim W."/>
        </authorList>
    </citation>
    <scope>NUCLEOTIDE SEQUENCE [LARGE SCALE GENOMIC DNA]</scope>
    <source>
        <tissue evidence="1">Muscle</tissue>
    </source>
</reference>
<evidence type="ECO:0000313" key="2">
    <source>
        <dbReference type="Proteomes" id="UP000324222"/>
    </source>
</evidence>
<evidence type="ECO:0000313" key="1">
    <source>
        <dbReference type="EMBL" id="MPC10203.1"/>
    </source>
</evidence>
<dbReference type="EMBL" id="VSRR010000106">
    <property type="protein sequence ID" value="MPC10203.1"/>
    <property type="molecule type" value="Genomic_DNA"/>
</dbReference>
<sequence>MNLVAERISTDAFSNFHIQAESGRHEGASAHRALCREGRTVVLALGRTAISISLSVLWCEGRVVIILSITLKHYSLCTNTEVSQPQLMSVSASCQARPRTKSV</sequence>
<dbReference type="Proteomes" id="UP000324222">
    <property type="component" value="Unassembled WGS sequence"/>
</dbReference>
<organism evidence="1 2">
    <name type="scientific">Portunus trituberculatus</name>
    <name type="common">Swimming crab</name>
    <name type="synonym">Neptunus trituberculatus</name>
    <dbReference type="NCBI Taxonomy" id="210409"/>
    <lineage>
        <taxon>Eukaryota</taxon>
        <taxon>Metazoa</taxon>
        <taxon>Ecdysozoa</taxon>
        <taxon>Arthropoda</taxon>
        <taxon>Crustacea</taxon>
        <taxon>Multicrustacea</taxon>
        <taxon>Malacostraca</taxon>
        <taxon>Eumalacostraca</taxon>
        <taxon>Eucarida</taxon>
        <taxon>Decapoda</taxon>
        <taxon>Pleocyemata</taxon>
        <taxon>Brachyura</taxon>
        <taxon>Eubrachyura</taxon>
        <taxon>Portunoidea</taxon>
        <taxon>Portunidae</taxon>
        <taxon>Portuninae</taxon>
        <taxon>Portunus</taxon>
    </lineage>
</organism>